<evidence type="ECO:0000313" key="2">
    <source>
        <dbReference type="EMBL" id="SEQ86094.1"/>
    </source>
</evidence>
<gene>
    <name evidence="2" type="ORF">SAMN04487977_1138</name>
</gene>
<dbReference type="PROSITE" id="PS51257">
    <property type="entry name" value="PROKAR_LIPOPROTEIN"/>
    <property type="match status" value="1"/>
</dbReference>
<feature type="signal peptide" evidence="1">
    <location>
        <begin position="1"/>
        <end position="22"/>
    </location>
</feature>
<keyword evidence="1" id="KW-0732">Signal</keyword>
<dbReference type="Proteomes" id="UP000182360">
    <property type="component" value="Unassembled WGS sequence"/>
</dbReference>
<dbReference type="RefSeq" id="WP_074645468.1">
    <property type="nucleotide sequence ID" value="NZ_FOFU01000013.1"/>
</dbReference>
<protein>
    <recommendedName>
        <fullName evidence="4">Lipoprotein</fullName>
    </recommendedName>
</protein>
<accession>A0A1H9JGP8</accession>
<name>A0A1H9JGP8_9SPIR</name>
<keyword evidence="3" id="KW-1185">Reference proteome</keyword>
<sequence length="197" mass="22132">MKKYVKILTIVAVLLSGMLVTGCDDLKEEFEGPKDKWLEKEVSYSKTDGGISANATVYLYYTDKSEPEIEGLNNDITLHKGLNIFFVPEEVEAGEAASILYSTLKNSLNNNKEPYAYYYLAKDTKTSITDDEGTKSYTMNDTLWTTFCTLNPSTKATATNSIPYPLCHKNFAAVDVTKEEVKSLFSWRKLLIMLLAD</sequence>
<organism evidence="2 3">
    <name type="scientific">Treponema bryantii</name>
    <dbReference type="NCBI Taxonomy" id="163"/>
    <lineage>
        <taxon>Bacteria</taxon>
        <taxon>Pseudomonadati</taxon>
        <taxon>Spirochaetota</taxon>
        <taxon>Spirochaetia</taxon>
        <taxon>Spirochaetales</taxon>
        <taxon>Treponemataceae</taxon>
        <taxon>Treponema</taxon>
    </lineage>
</organism>
<dbReference type="EMBL" id="FOFU01000013">
    <property type="protein sequence ID" value="SEQ86094.1"/>
    <property type="molecule type" value="Genomic_DNA"/>
</dbReference>
<evidence type="ECO:0000256" key="1">
    <source>
        <dbReference type="SAM" id="SignalP"/>
    </source>
</evidence>
<dbReference type="AlphaFoldDB" id="A0A1H9JGP8"/>
<reference evidence="2 3" key="1">
    <citation type="submission" date="2016-10" db="EMBL/GenBank/DDBJ databases">
        <authorList>
            <person name="de Groot N.N."/>
        </authorList>
    </citation>
    <scope>NUCLEOTIDE SEQUENCE [LARGE SCALE GENOMIC DNA]</scope>
    <source>
        <strain evidence="2 3">B25</strain>
    </source>
</reference>
<feature type="chain" id="PRO_5010303949" description="Lipoprotein" evidence="1">
    <location>
        <begin position="23"/>
        <end position="197"/>
    </location>
</feature>
<evidence type="ECO:0008006" key="4">
    <source>
        <dbReference type="Google" id="ProtNLM"/>
    </source>
</evidence>
<evidence type="ECO:0000313" key="3">
    <source>
        <dbReference type="Proteomes" id="UP000182360"/>
    </source>
</evidence>
<proteinExistence type="predicted"/>
<dbReference type="OrthoDB" id="9825824at2"/>